<name>A0A3T5Q486_SALET</name>
<reference evidence="1" key="1">
    <citation type="submission" date="2018-08" db="EMBL/GenBank/DDBJ databases">
        <authorList>
            <consortium name="GenomeTrakr network: Whole genome sequencing for foodborne pathogen traceback"/>
        </authorList>
    </citation>
    <scope>NUCLEOTIDE SEQUENCE</scope>
    <source>
        <strain evidence="1">FDA00000611</strain>
    </source>
</reference>
<dbReference type="RefSeq" id="WP_000533199.1">
    <property type="nucleotide sequence ID" value="NZ_JAKMZO010000007.1"/>
</dbReference>
<proteinExistence type="predicted"/>
<accession>A0A3T5Q486</accession>
<evidence type="ECO:0000313" key="1">
    <source>
        <dbReference type="EMBL" id="ECJ4451635.1"/>
    </source>
</evidence>
<gene>
    <name evidence="1" type="ORF">AHU48_20985</name>
</gene>
<dbReference type="AlphaFoldDB" id="A0A3T5Q486"/>
<protein>
    <recommendedName>
        <fullName evidence="2">RiboL-PSP-HEPN domain-containing protein</fullName>
    </recommendedName>
</protein>
<evidence type="ECO:0008006" key="2">
    <source>
        <dbReference type="Google" id="ProtNLM"/>
    </source>
</evidence>
<sequence>MGRMKELLFDMQEERANEWIAENYPEAEEGTEEFDVAAQAYSLMLDDLAEQAERRWFLESLNDLDDRYRHAVSELNELSSLVASEKPGMVLRLAYVHTVTVMEAFLMYSARALLNEPAHLERFYSRVAPAFKKKIQHCEEVVAQHLQKLPEDILSDESWLQRSSAQLFISEQTFHNLNHLRVYFSLVLNTSFDWPTESLESIVETRQDLVHRNGVSKDDEPVRIGTWHLTNAIAAVRTFIDAVAVTLRRETGRDEILPNISGFYDSDEF</sequence>
<organism evidence="1">
    <name type="scientific">Salmonella enterica I</name>
    <dbReference type="NCBI Taxonomy" id="59201"/>
    <lineage>
        <taxon>Bacteria</taxon>
        <taxon>Pseudomonadati</taxon>
        <taxon>Pseudomonadota</taxon>
        <taxon>Gammaproteobacteria</taxon>
        <taxon>Enterobacterales</taxon>
        <taxon>Enterobacteriaceae</taxon>
        <taxon>Salmonella</taxon>
    </lineage>
</organism>
<comment type="caution">
    <text evidence="1">The sequence shown here is derived from an EMBL/GenBank/DDBJ whole genome shotgun (WGS) entry which is preliminary data.</text>
</comment>
<dbReference type="EMBL" id="AAIYJT010000034">
    <property type="protein sequence ID" value="ECJ4451635.1"/>
    <property type="molecule type" value="Genomic_DNA"/>
</dbReference>